<dbReference type="Proteomes" id="UP001152749">
    <property type="component" value="Chromosome"/>
</dbReference>
<dbReference type="InterPro" id="IPR015659">
    <property type="entry name" value="Proline_oxidase"/>
</dbReference>
<dbReference type="InterPro" id="IPR029041">
    <property type="entry name" value="FAD-linked_oxidoreductase-like"/>
</dbReference>
<dbReference type="KEGG" id="fcs:TRV642_3193"/>
<accession>A0A9W4TI54</accession>
<keyword evidence="1" id="KW-0560">Oxidoreductase</keyword>
<dbReference type="EMBL" id="OX336425">
    <property type="protein sequence ID" value="CAI2768007.1"/>
    <property type="molecule type" value="Genomic_DNA"/>
</dbReference>
<evidence type="ECO:0000256" key="1">
    <source>
        <dbReference type="ARBA" id="ARBA00023002"/>
    </source>
</evidence>
<name>A0A9W4TI54_9FLAO</name>
<proteinExistence type="predicted"/>
<dbReference type="AlphaFoldDB" id="A0A9W4TI54"/>
<protein>
    <submittedName>
        <fullName evidence="3">Pro_dh domain-containing protein</fullName>
    </submittedName>
</protein>
<dbReference type="InterPro" id="IPR002872">
    <property type="entry name" value="Proline_DH_dom"/>
</dbReference>
<dbReference type="GO" id="GO:0010133">
    <property type="term" value="P:L-proline catabolic process to L-glutamate"/>
    <property type="evidence" value="ECO:0007669"/>
    <property type="project" value="TreeGrafter"/>
</dbReference>
<evidence type="ECO:0000259" key="2">
    <source>
        <dbReference type="Pfam" id="PF01619"/>
    </source>
</evidence>
<dbReference type="GO" id="GO:0004657">
    <property type="term" value="F:proline dehydrogenase activity"/>
    <property type="evidence" value="ECO:0007669"/>
    <property type="project" value="InterPro"/>
</dbReference>
<dbReference type="SUPFAM" id="SSF51730">
    <property type="entry name" value="FAD-linked oxidoreductase"/>
    <property type="match status" value="1"/>
</dbReference>
<dbReference type="Pfam" id="PF01619">
    <property type="entry name" value="Pro_dh"/>
    <property type="match status" value="1"/>
</dbReference>
<dbReference type="PANTHER" id="PTHR13914:SF0">
    <property type="entry name" value="PROLINE DEHYDROGENASE 1, MITOCHONDRIAL"/>
    <property type="match status" value="1"/>
</dbReference>
<gene>
    <name evidence="3" type="ORF">TRV642_3193</name>
</gene>
<dbReference type="PANTHER" id="PTHR13914">
    <property type="entry name" value="PROLINE OXIDASE"/>
    <property type="match status" value="1"/>
</dbReference>
<sequence>MLLLILKNWVLISEEYSKLYLYLHKKLTLMEKIFDNTQVAFSLKSDTELDRAYFLFKMIDSQPLVRIGTAVTNFAIKANLPVEGLIRATVFDHFCGGVNEDDCITVVDKMFTKGVSSVLDYSVEGKEEEEQFDAALEMTLKTIEFAKERLAIPFAVFKPTGFGRFELYEKLGEKQTLTPAEQAEWDRVVARFDHVCSEAHRKDVALLIDGEESWMQDAADDLVVDMMRKYNKEKAIVFNTLQMYRWDRLDYLKKLHEVAKNEGFFIGMKLVRGAYMEKENKRAEEKNYVSPICVSKEATDINYDAAVHYMAEHLDIMSIFAGTHNELSSYKLMEMMQEKGIAKNDTKIWFGQLYGMSDNISYNLAENGYNVAKYLPFGPVKDVMPYLIRRAEENTSVAGQTSRELSMIKAERKRRKGK</sequence>
<dbReference type="GO" id="GO:0071949">
    <property type="term" value="F:FAD binding"/>
    <property type="evidence" value="ECO:0007669"/>
    <property type="project" value="TreeGrafter"/>
</dbReference>
<organism evidence="3 4">
    <name type="scientific">Flavobacterium collinsii</name>
    <dbReference type="NCBI Taxonomy" id="1114861"/>
    <lineage>
        <taxon>Bacteria</taxon>
        <taxon>Pseudomonadati</taxon>
        <taxon>Bacteroidota</taxon>
        <taxon>Flavobacteriia</taxon>
        <taxon>Flavobacteriales</taxon>
        <taxon>Flavobacteriaceae</taxon>
        <taxon>Flavobacterium</taxon>
    </lineage>
</organism>
<dbReference type="Gene3D" id="3.20.20.220">
    <property type="match status" value="1"/>
</dbReference>
<evidence type="ECO:0000313" key="3">
    <source>
        <dbReference type="EMBL" id="CAI2768007.1"/>
    </source>
</evidence>
<evidence type="ECO:0000313" key="4">
    <source>
        <dbReference type="Proteomes" id="UP001152749"/>
    </source>
</evidence>
<feature type="domain" description="Proline dehydrogenase" evidence="2">
    <location>
        <begin position="107"/>
        <end position="403"/>
    </location>
</feature>
<reference evidence="3" key="1">
    <citation type="submission" date="2022-09" db="EMBL/GenBank/DDBJ databases">
        <authorList>
            <person name="Duchaud E."/>
        </authorList>
    </citation>
    <scope>NUCLEOTIDE SEQUENCE</scope>
    <source>
        <strain evidence="3">TRV642</strain>
    </source>
</reference>